<evidence type="ECO:0000259" key="2">
    <source>
        <dbReference type="Pfam" id="PF00561"/>
    </source>
</evidence>
<feature type="domain" description="AB hydrolase-1" evidence="2">
    <location>
        <begin position="28"/>
        <end position="278"/>
    </location>
</feature>
<dbReference type="SUPFAM" id="SSF53474">
    <property type="entry name" value="alpha/beta-Hydrolases"/>
    <property type="match status" value="1"/>
</dbReference>
<dbReference type="eggNOG" id="COG0596">
    <property type="taxonomic scope" value="Bacteria"/>
</dbReference>
<dbReference type="OrthoDB" id="9780765at2"/>
<name>A0A095TEG4_9GAMM</name>
<dbReference type="Proteomes" id="UP000029577">
    <property type="component" value="Unassembled WGS sequence"/>
</dbReference>
<dbReference type="Gene3D" id="3.40.50.1820">
    <property type="entry name" value="alpha/beta hydrolase"/>
    <property type="match status" value="1"/>
</dbReference>
<dbReference type="PANTHER" id="PTHR43329">
    <property type="entry name" value="EPOXIDE HYDROLASE"/>
    <property type="match status" value="1"/>
</dbReference>
<dbReference type="EMBL" id="JPKR02000004">
    <property type="protein sequence ID" value="KGD75301.1"/>
    <property type="molecule type" value="Genomic_DNA"/>
</dbReference>
<keyword evidence="4" id="KW-1185">Reference proteome</keyword>
<comment type="caution">
    <text evidence="3">The sequence shown here is derived from an EMBL/GenBank/DDBJ whole genome shotgun (WGS) entry which is preliminary data.</text>
</comment>
<keyword evidence="1" id="KW-0378">Hydrolase</keyword>
<sequence>MFEGFEDTNITLPSGLKLRVRMGGQGIPLLLLHGYPQTSACWHKVAPALVAQGFRVIAPDLRGYGGSDKPASDAEHMTYSKRVMAEDQISLMKVLGYQSFMLAGHDRGARVAFRMALDYPQAVEKLALLDIAPTTEMYARTNREFATGYYHWFFLIQPSPLPERLIGAQADYYLESKLKAWGRSGMAVYSGEALEEYRQSFRDPDAIHASCEDYRASAGIDLLHDEADVGHKLAMPLLVLWGTRGLVGSLYQVETLWRQRAEQLIARGLPCGHFLPEEQPEETSRLLADFFSLAERSTVKE</sequence>
<reference evidence="3" key="1">
    <citation type="submission" date="2014-12" db="EMBL/GenBank/DDBJ databases">
        <title>The draft genome of the Tatumella morbirosei type strain, LMG23360T isolated from pineapple rot.</title>
        <authorList>
            <person name="Smits T.H."/>
            <person name="Palmer M."/>
            <person name="Venter S.N."/>
            <person name="Duffy B."/>
            <person name="Steenkamp E.T."/>
            <person name="Chan W.Y."/>
            <person name="Coutinho T.A."/>
            <person name="Coetzee M.P."/>
            <person name="De Maayer P."/>
        </authorList>
    </citation>
    <scope>NUCLEOTIDE SEQUENCE [LARGE SCALE GENOMIC DNA]</scope>
    <source>
        <strain evidence="3">LMG 23360</strain>
    </source>
</reference>
<dbReference type="GO" id="GO:0016787">
    <property type="term" value="F:hydrolase activity"/>
    <property type="evidence" value="ECO:0007669"/>
    <property type="project" value="UniProtKB-KW"/>
</dbReference>
<dbReference type="PRINTS" id="PR00111">
    <property type="entry name" value="ABHYDROLASE"/>
</dbReference>
<dbReference type="AlphaFoldDB" id="A0A095TEG4"/>
<dbReference type="Pfam" id="PF00561">
    <property type="entry name" value="Abhydrolase_1"/>
    <property type="match status" value="1"/>
</dbReference>
<proteinExistence type="predicted"/>
<dbReference type="RefSeq" id="WP_038018968.1">
    <property type="nucleotide sequence ID" value="NZ_JPKR02000004.1"/>
</dbReference>
<dbReference type="InterPro" id="IPR000639">
    <property type="entry name" value="Epox_hydrolase-like"/>
</dbReference>
<evidence type="ECO:0000313" key="3">
    <source>
        <dbReference type="EMBL" id="KGD75301.1"/>
    </source>
</evidence>
<dbReference type="InterPro" id="IPR000073">
    <property type="entry name" value="AB_hydrolase_1"/>
</dbReference>
<evidence type="ECO:0000313" key="4">
    <source>
        <dbReference type="Proteomes" id="UP000029577"/>
    </source>
</evidence>
<evidence type="ECO:0000256" key="1">
    <source>
        <dbReference type="ARBA" id="ARBA00022801"/>
    </source>
</evidence>
<dbReference type="PRINTS" id="PR00412">
    <property type="entry name" value="EPOXHYDRLASE"/>
</dbReference>
<dbReference type="InterPro" id="IPR029058">
    <property type="entry name" value="AB_hydrolase_fold"/>
</dbReference>
<organism evidence="3 4">
    <name type="scientific">Tatumella morbirosei</name>
    <dbReference type="NCBI Taxonomy" id="642227"/>
    <lineage>
        <taxon>Bacteria</taxon>
        <taxon>Pseudomonadati</taxon>
        <taxon>Pseudomonadota</taxon>
        <taxon>Gammaproteobacteria</taxon>
        <taxon>Enterobacterales</taxon>
        <taxon>Erwiniaceae</taxon>
        <taxon>Tatumella</taxon>
    </lineage>
</organism>
<accession>A0A095TEG4</accession>
<protein>
    <recommendedName>
        <fullName evidence="2">AB hydrolase-1 domain-containing protein</fullName>
    </recommendedName>
</protein>
<dbReference type="STRING" id="642227.HA49_08755"/>
<gene>
    <name evidence="3" type="ORF">HA49_08755</name>
</gene>